<name>A0ABV1X162_9ACTN</name>
<dbReference type="EMBL" id="JBEPEK010000196">
    <property type="protein sequence ID" value="MER7182743.1"/>
    <property type="molecule type" value="Genomic_DNA"/>
</dbReference>
<accession>A0ABV1X162</accession>
<dbReference type="Proteomes" id="UP001474181">
    <property type="component" value="Unassembled WGS sequence"/>
</dbReference>
<organism evidence="2 3">
    <name type="scientific">Streptomyces hyaluromycini</name>
    <dbReference type="NCBI Taxonomy" id="1377993"/>
    <lineage>
        <taxon>Bacteria</taxon>
        <taxon>Bacillati</taxon>
        <taxon>Actinomycetota</taxon>
        <taxon>Actinomycetes</taxon>
        <taxon>Kitasatosporales</taxon>
        <taxon>Streptomycetaceae</taxon>
        <taxon>Streptomyces</taxon>
    </lineage>
</organism>
<protein>
    <recommendedName>
        <fullName evidence="4">Integral membrane protein</fullName>
    </recommendedName>
</protein>
<proteinExistence type="predicted"/>
<evidence type="ECO:0000256" key="1">
    <source>
        <dbReference type="SAM" id="Phobius"/>
    </source>
</evidence>
<keyword evidence="3" id="KW-1185">Reference proteome</keyword>
<comment type="caution">
    <text evidence="2">The sequence shown here is derived from an EMBL/GenBank/DDBJ whole genome shotgun (WGS) entry which is preliminary data.</text>
</comment>
<dbReference type="RefSeq" id="WP_350783774.1">
    <property type="nucleotide sequence ID" value="NZ_JBEPEK010000196.1"/>
</dbReference>
<keyword evidence="1" id="KW-0812">Transmembrane</keyword>
<feature type="transmembrane region" description="Helical" evidence="1">
    <location>
        <begin position="43"/>
        <end position="64"/>
    </location>
</feature>
<keyword evidence="1" id="KW-0472">Membrane</keyword>
<evidence type="ECO:0000313" key="2">
    <source>
        <dbReference type="EMBL" id="MER7182743.1"/>
    </source>
</evidence>
<feature type="transmembrane region" description="Helical" evidence="1">
    <location>
        <begin position="71"/>
        <end position="89"/>
    </location>
</feature>
<evidence type="ECO:0000313" key="3">
    <source>
        <dbReference type="Proteomes" id="UP001474181"/>
    </source>
</evidence>
<gene>
    <name evidence="2" type="ORF">ABT404_25255</name>
</gene>
<evidence type="ECO:0008006" key="4">
    <source>
        <dbReference type="Google" id="ProtNLM"/>
    </source>
</evidence>
<keyword evidence="1" id="KW-1133">Transmembrane helix</keyword>
<reference evidence="2 3" key="1">
    <citation type="submission" date="2024-06" db="EMBL/GenBank/DDBJ databases">
        <title>The Natural Products Discovery Center: Release of the First 8490 Sequenced Strains for Exploring Actinobacteria Biosynthetic Diversity.</title>
        <authorList>
            <person name="Kalkreuter E."/>
            <person name="Kautsar S.A."/>
            <person name="Yang D."/>
            <person name="Bader C.D."/>
            <person name="Teijaro C.N."/>
            <person name="Fluegel L."/>
            <person name="Davis C.M."/>
            <person name="Simpson J.R."/>
            <person name="Lauterbach L."/>
            <person name="Steele A.D."/>
            <person name="Gui C."/>
            <person name="Meng S."/>
            <person name="Li G."/>
            <person name="Viehrig K."/>
            <person name="Ye F."/>
            <person name="Su P."/>
            <person name="Kiefer A.F."/>
            <person name="Nichols A."/>
            <person name="Cepeda A.J."/>
            <person name="Yan W."/>
            <person name="Fan B."/>
            <person name="Jiang Y."/>
            <person name="Adhikari A."/>
            <person name="Zheng C.-J."/>
            <person name="Schuster L."/>
            <person name="Cowan T.M."/>
            <person name="Smanski M.J."/>
            <person name="Chevrette M.G."/>
            <person name="De Carvalho L.P.S."/>
            <person name="Shen B."/>
        </authorList>
    </citation>
    <scope>NUCLEOTIDE SEQUENCE [LARGE SCALE GENOMIC DNA]</scope>
    <source>
        <strain evidence="2 3">NPDC000234</strain>
    </source>
</reference>
<sequence length="98" mass="10133">METGMWQAVLLAFLAGILAANAYPHFAKGIAAERFPTVFGSSPVVNVLAGWSGLALAGLCLWGAHPVRHPGWALLGMAVGALPMGLFHATGHTIGARD</sequence>